<reference evidence="1" key="1">
    <citation type="journal article" date="2015" name="Nature">
        <title>Complex archaea that bridge the gap between prokaryotes and eukaryotes.</title>
        <authorList>
            <person name="Spang A."/>
            <person name="Saw J.H."/>
            <person name="Jorgensen S.L."/>
            <person name="Zaremba-Niedzwiedzka K."/>
            <person name="Martijn J."/>
            <person name="Lind A.E."/>
            <person name="van Eijk R."/>
            <person name="Schleper C."/>
            <person name="Guy L."/>
            <person name="Ettema T.J."/>
        </authorList>
    </citation>
    <scope>NUCLEOTIDE SEQUENCE</scope>
</reference>
<name>A0A0F9CXV6_9ZZZZ</name>
<evidence type="ECO:0000313" key="1">
    <source>
        <dbReference type="EMBL" id="KKL10481.1"/>
    </source>
</evidence>
<dbReference type="EMBL" id="LAZR01042045">
    <property type="protein sequence ID" value="KKL10481.1"/>
    <property type="molecule type" value="Genomic_DNA"/>
</dbReference>
<organism evidence="1">
    <name type="scientific">marine sediment metagenome</name>
    <dbReference type="NCBI Taxonomy" id="412755"/>
    <lineage>
        <taxon>unclassified sequences</taxon>
        <taxon>metagenomes</taxon>
        <taxon>ecological metagenomes</taxon>
    </lineage>
</organism>
<gene>
    <name evidence="1" type="ORF">LCGC14_2555360</name>
</gene>
<protein>
    <submittedName>
        <fullName evidence="1">Uncharacterized protein</fullName>
    </submittedName>
</protein>
<accession>A0A0F9CXV6</accession>
<dbReference type="AlphaFoldDB" id="A0A0F9CXV6"/>
<sequence>MAWKKCYGCKEIINPHWPWGENFVRVNIWNEIIKKYCHNGCIGRTLQMITMEHYTLERYD</sequence>
<proteinExistence type="predicted"/>
<comment type="caution">
    <text evidence="1">The sequence shown here is derived from an EMBL/GenBank/DDBJ whole genome shotgun (WGS) entry which is preliminary data.</text>
</comment>